<dbReference type="InterPro" id="IPR012902">
    <property type="entry name" value="N_methyl_site"/>
</dbReference>
<proteinExistence type="predicted"/>
<organism evidence="3 4">
    <name type="scientific">Duganella aceris</name>
    <dbReference type="NCBI Taxonomy" id="2703883"/>
    <lineage>
        <taxon>Bacteria</taxon>
        <taxon>Pseudomonadati</taxon>
        <taxon>Pseudomonadota</taxon>
        <taxon>Betaproteobacteria</taxon>
        <taxon>Burkholderiales</taxon>
        <taxon>Oxalobacteraceae</taxon>
        <taxon>Telluria group</taxon>
        <taxon>Duganella</taxon>
    </lineage>
</organism>
<dbReference type="NCBIfam" id="TIGR02523">
    <property type="entry name" value="type_IV_pilV"/>
    <property type="match status" value="1"/>
</dbReference>
<dbReference type="Pfam" id="PF07963">
    <property type="entry name" value="N_methyl"/>
    <property type="match status" value="1"/>
</dbReference>
<feature type="domain" description="Type IV pilin Tt1218-like" evidence="2">
    <location>
        <begin position="30"/>
        <end position="110"/>
    </location>
</feature>
<accession>A0ABX0FVU6</accession>
<sequence>MRARIDSGYTLLEVLIAVVVLALGIMGGVALQLAALRARHQAALLSQATQLATSMAERMRANAGQMRLADGDNLYLTLNYDAFSEPSPTAPAALCQGGIACGGAELALSDLYETKQLVQQSLPAGRVVICRDAGLWSGGKLRWACGGGAGAPLVVKVGWRGKNPDGTPRTDVSGEFMPGVALAVGAVR</sequence>
<dbReference type="RefSeq" id="WP_166108616.1">
    <property type="nucleotide sequence ID" value="NZ_JAADJT010000023.1"/>
</dbReference>
<dbReference type="EMBL" id="JAADJT010000023">
    <property type="protein sequence ID" value="NGZ88500.1"/>
    <property type="molecule type" value="Genomic_DNA"/>
</dbReference>
<keyword evidence="1" id="KW-0472">Membrane</keyword>
<name>A0ABX0FVU6_9BURK</name>
<dbReference type="Proteomes" id="UP000666369">
    <property type="component" value="Unassembled WGS sequence"/>
</dbReference>
<reference evidence="4" key="2">
    <citation type="submission" date="2023-07" db="EMBL/GenBank/DDBJ databases">
        <title>Duganella aceri sp. nov., isolated from tree sap.</title>
        <authorList>
            <person name="Kim I.S."/>
        </authorList>
    </citation>
    <scope>NUCLEOTIDE SEQUENCE [LARGE SCALE GENOMIC DNA]</scope>
    <source>
        <strain evidence="4">SAP-35</strain>
    </source>
</reference>
<feature type="transmembrane region" description="Helical" evidence="1">
    <location>
        <begin position="14"/>
        <end position="36"/>
    </location>
</feature>
<evidence type="ECO:0000313" key="4">
    <source>
        <dbReference type="Proteomes" id="UP000666369"/>
    </source>
</evidence>
<dbReference type="InterPro" id="IPR013362">
    <property type="entry name" value="Pilus_4_PilV"/>
</dbReference>
<evidence type="ECO:0000259" key="2">
    <source>
        <dbReference type="Pfam" id="PF22150"/>
    </source>
</evidence>
<dbReference type="InterPro" id="IPR054402">
    <property type="entry name" value="Tt1218-like_dom"/>
</dbReference>
<dbReference type="Pfam" id="PF22150">
    <property type="entry name" value="Tt1218-like"/>
    <property type="match status" value="1"/>
</dbReference>
<comment type="caution">
    <text evidence="3">The sequence shown here is derived from an EMBL/GenBank/DDBJ whole genome shotgun (WGS) entry which is preliminary data.</text>
</comment>
<dbReference type="NCBIfam" id="TIGR02532">
    <property type="entry name" value="IV_pilin_GFxxxE"/>
    <property type="match status" value="1"/>
</dbReference>
<reference evidence="3 4" key="1">
    <citation type="submission" date="2020-01" db="EMBL/GenBank/DDBJ databases">
        <authorList>
            <person name="Lee S.D."/>
        </authorList>
    </citation>
    <scope>NUCLEOTIDE SEQUENCE [LARGE SCALE GENOMIC DNA]</scope>
    <source>
        <strain evidence="3 4">SAP-35</strain>
    </source>
</reference>
<keyword evidence="1" id="KW-0812">Transmembrane</keyword>
<evidence type="ECO:0000313" key="3">
    <source>
        <dbReference type="EMBL" id="NGZ88500.1"/>
    </source>
</evidence>
<keyword evidence="4" id="KW-1185">Reference proteome</keyword>
<evidence type="ECO:0000256" key="1">
    <source>
        <dbReference type="SAM" id="Phobius"/>
    </source>
</evidence>
<keyword evidence="1" id="KW-1133">Transmembrane helix</keyword>
<protein>
    <submittedName>
        <fullName evidence="3">Type IV pilus modification protein PilV</fullName>
    </submittedName>
</protein>
<gene>
    <name evidence="3" type="primary">pilV</name>
    <name evidence="3" type="ORF">GW587_30135</name>
</gene>